<dbReference type="Pfam" id="PF00026">
    <property type="entry name" value="Asp"/>
    <property type="match status" value="1"/>
</dbReference>
<comment type="similarity">
    <text evidence="1">Belongs to the peptidase A1 family.</text>
</comment>
<dbReference type="WBParaSite" id="BXY_0402300.1">
    <property type="protein sequence ID" value="BXY_0402300.1"/>
    <property type="gene ID" value="BXY_0402300"/>
</dbReference>
<reference evidence="5" key="2">
    <citation type="submission" date="2020-08" db="EMBL/GenBank/DDBJ databases">
        <authorList>
            <person name="Kikuchi T."/>
        </authorList>
    </citation>
    <scope>NUCLEOTIDE SEQUENCE</scope>
    <source>
        <strain evidence="4">Ka4C1</strain>
    </source>
</reference>
<feature type="domain" description="Peptidase A1" evidence="3">
    <location>
        <begin position="32"/>
        <end position="221"/>
    </location>
</feature>
<keyword evidence="7" id="KW-1185">Reference proteome</keyword>
<sequence>MNYFLLLLFVGCVVADFTYRYQTAYPDPPYIEFFIGKDNQPFKAQLDFNRPYSWVFSTNCRGSRCTMNPHQHVYDPKVAGGTPTKDRFDDEDYNGYNLFKGVYANNVIRVGNLEYPIAIGLVTSGEGITFFAPDGVLGLGYDERKRSIITRIMRDLSVKQLTVQQGHYFLPRPVNQSLNSAGAYTFGRYSDGKCGPFTFYDTRYDGEWQFVADVRIGSTEYKNQTIGFLPGRMSEIPIPILDAHFPFDAETQEEYPDISLLIGSKEYKVAKEDYTMYDPEDKKKYSSLLGFSYSAYNYKFGFGSEFLQHYCVALKYDDKLEKTKIGLAENLESPRRRK</sequence>
<reference evidence="8" key="1">
    <citation type="submission" date="2016-11" db="UniProtKB">
        <authorList>
            <consortium name="WormBaseParasite"/>
        </authorList>
    </citation>
    <scope>IDENTIFICATION</scope>
</reference>
<dbReference type="OrthoDB" id="5801727at2759"/>
<evidence type="ECO:0000313" key="6">
    <source>
        <dbReference type="Proteomes" id="UP000095284"/>
    </source>
</evidence>
<protein>
    <submittedName>
        <fullName evidence="4">(pine wood nematode) hypothetical protein</fullName>
    </submittedName>
    <submittedName>
        <fullName evidence="8">Peptidase A1 domain-containing protein</fullName>
    </submittedName>
</protein>
<dbReference type="SMR" id="A0A1I7RTG8"/>
<dbReference type="Proteomes" id="UP000659654">
    <property type="component" value="Unassembled WGS sequence"/>
</dbReference>
<name>A0A1I7RTG8_BURXY</name>
<evidence type="ECO:0000313" key="4">
    <source>
        <dbReference type="EMBL" id="CAD5231318.1"/>
    </source>
</evidence>
<dbReference type="SUPFAM" id="SSF50630">
    <property type="entry name" value="Acid proteases"/>
    <property type="match status" value="1"/>
</dbReference>
<proteinExistence type="inferred from homology"/>
<dbReference type="InterPro" id="IPR021109">
    <property type="entry name" value="Peptidase_aspartic_dom_sf"/>
</dbReference>
<dbReference type="Proteomes" id="UP000582659">
    <property type="component" value="Unassembled WGS sequence"/>
</dbReference>
<evidence type="ECO:0000313" key="7">
    <source>
        <dbReference type="Proteomes" id="UP000659654"/>
    </source>
</evidence>
<dbReference type="InterPro" id="IPR033121">
    <property type="entry name" value="PEPTIDASE_A1"/>
</dbReference>
<dbReference type="PANTHER" id="PTHR47966">
    <property type="entry name" value="BETA-SITE APP-CLEAVING ENZYME, ISOFORM A-RELATED"/>
    <property type="match status" value="1"/>
</dbReference>
<dbReference type="GO" id="GO:0006508">
    <property type="term" value="P:proteolysis"/>
    <property type="evidence" value="ECO:0007669"/>
    <property type="project" value="InterPro"/>
</dbReference>
<dbReference type="EMBL" id="CAJFCV020000005">
    <property type="protein sequence ID" value="CAG9122455.1"/>
    <property type="molecule type" value="Genomic_DNA"/>
</dbReference>
<feature type="signal peptide" evidence="2">
    <location>
        <begin position="1"/>
        <end position="15"/>
    </location>
</feature>
<dbReference type="InterPro" id="IPR001461">
    <property type="entry name" value="Aspartic_peptidase_A1"/>
</dbReference>
<gene>
    <name evidence="4" type="ORF">BXYJ_LOCUS11421</name>
</gene>
<feature type="chain" id="PRO_5035359405" evidence="2">
    <location>
        <begin position="16"/>
        <end position="338"/>
    </location>
</feature>
<evidence type="ECO:0000256" key="1">
    <source>
        <dbReference type="ARBA" id="ARBA00007447"/>
    </source>
</evidence>
<dbReference type="Gene3D" id="2.40.70.10">
    <property type="entry name" value="Acid Proteases"/>
    <property type="match status" value="2"/>
</dbReference>
<evidence type="ECO:0000256" key="2">
    <source>
        <dbReference type="SAM" id="SignalP"/>
    </source>
</evidence>
<evidence type="ECO:0000313" key="8">
    <source>
        <dbReference type="WBParaSite" id="BXY_0402300.1"/>
    </source>
</evidence>
<evidence type="ECO:0000259" key="3">
    <source>
        <dbReference type="Pfam" id="PF00026"/>
    </source>
</evidence>
<dbReference type="EMBL" id="CAJFDI010000005">
    <property type="protein sequence ID" value="CAD5231318.1"/>
    <property type="molecule type" value="Genomic_DNA"/>
</dbReference>
<organism evidence="6 8">
    <name type="scientific">Bursaphelenchus xylophilus</name>
    <name type="common">Pinewood nematode worm</name>
    <name type="synonym">Aphelenchoides xylophilus</name>
    <dbReference type="NCBI Taxonomy" id="6326"/>
    <lineage>
        <taxon>Eukaryota</taxon>
        <taxon>Metazoa</taxon>
        <taxon>Ecdysozoa</taxon>
        <taxon>Nematoda</taxon>
        <taxon>Chromadorea</taxon>
        <taxon>Rhabditida</taxon>
        <taxon>Tylenchina</taxon>
        <taxon>Tylenchomorpha</taxon>
        <taxon>Aphelenchoidea</taxon>
        <taxon>Aphelenchoididae</taxon>
        <taxon>Bursaphelenchus</taxon>
    </lineage>
</organism>
<keyword evidence="2" id="KW-0732">Signal</keyword>
<evidence type="ECO:0000313" key="5">
    <source>
        <dbReference type="EMBL" id="CAG9122455.1"/>
    </source>
</evidence>
<dbReference type="Proteomes" id="UP000095284">
    <property type="component" value="Unplaced"/>
</dbReference>
<accession>A0A1I7RTG8</accession>
<dbReference type="AlphaFoldDB" id="A0A1I7RTG8"/>
<dbReference type="GO" id="GO:0004190">
    <property type="term" value="F:aspartic-type endopeptidase activity"/>
    <property type="evidence" value="ECO:0007669"/>
    <property type="project" value="InterPro"/>
</dbReference>